<reference evidence="4 5" key="1">
    <citation type="submission" date="2016-10" db="EMBL/GenBank/DDBJ databases">
        <authorList>
            <person name="de Groot N.N."/>
        </authorList>
    </citation>
    <scope>NUCLEOTIDE SEQUENCE [LARGE SCALE GENOMIC DNA]</scope>
    <source>
        <strain evidence="4 5">CGMCC 4.3491</strain>
    </source>
</reference>
<dbReference type="Gene3D" id="2.60.40.2700">
    <property type="match status" value="1"/>
</dbReference>
<dbReference type="OrthoDB" id="3758789at2"/>
<evidence type="ECO:0000256" key="2">
    <source>
        <dbReference type="SAM" id="Phobius"/>
    </source>
</evidence>
<keyword evidence="2" id="KW-1133">Transmembrane helix</keyword>
<dbReference type="EMBL" id="FNPZ01000006">
    <property type="protein sequence ID" value="SDZ51106.1"/>
    <property type="molecule type" value="Genomic_DNA"/>
</dbReference>
<dbReference type="STRING" id="381665.SAMN05216554_4333"/>
<dbReference type="AlphaFoldDB" id="A0A1H3TLK2"/>
<evidence type="ECO:0000256" key="1">
    <source>
        <dbReference type="SAM" id="MobiDB-lite"/>
    </source>
</evidence>
<gene>
    <name evidence="4" type="ORF">SAMN05216554_4333</name>
</gene>
<dbReference type="CDD" id="cd10967">
    <property type="entry name" value="CE4_GLA_like_6s"/>
    <property type="match status" value="1"/>
</dbReference>
<feature type="domain" description="NodB homology" evidence="3">
    <location>
        <begin position="60"/>
        <end position="177"/>
    </location>
</feature>
<dbReference type="GO" id="GO:0005975">
    <property type="term" value="P:carbohydrate metabolic process"/>
    <property type="evidence" value="ECO:0007669"/>
    <property type="project" value="InterPro"/>
</dbReference>
<keyword evidence="5" id="KW-1185">Reference proteome</keyword>
<keyword evidence="2" id="KW-0812">Transmembrane</keyword>
<protein>
    <submittedName>
        <fullName evidence="4">Polysaccharide deacetylase</fullName>
    </submittedName>
</protein>
<accession>A0A1H3TLK2</accession>
<dbReference type="SUPFAM" id="SSF88713">
    <property type="entry name" value="Glycoside hydrolase/deacetylase"/>
    <property type="match status" value="1"/>
</dbReference>
<dbReference type="PANTHER" id="PTHR30032:SF8">
    <property type="entry name" value="GERMINATION-SPECIFIC N-ACETYLMURAMOYL-L-ALANINE AMIDASE"/>
    <property type="match status" value="1"/>
</dbReference>
<evidence type="ECO:0000313" key="5">
    <source>
        <dbReference type="Proteomes" id="UP000198891"/>
    </source>
</evidence>
<dbReference type="InterPro" id="IPR051922">
    <property type="entry name" value="Bact_Sporulation_Assoc"/>
</dbReference>
<proteinExistence type="predicted"/>
<evidence type="ECO:0000313" key="4">
    <source>
        <dbReference type="EMBL" id="SDZ51106.1"/>
    </source>
</evidence>
<feature type="transmembrane region" description="Helical" evidence="2">
    <location>
        <begin position="32"/>
        <end position="52"/>
    </location>
</feature>
<sequence>MTRIGGRQLITRGYIMHENVVPSSTRSKWRRIAVAALAVIIGSAGAVVGVAAPAQAAGNVVVSLTFDDGDADQLAAAQVMNGKGLTGTFFIISGSVDQPNYLTQANLATLYAAGNEIGGHTVNHQDLAALGADAVKRQVCNDRVNLTGWGYPITSFAYPFASVNAQAEQIVAECGYNSARGLGDLKTAPGTECADCANAETVPPTDPFYTRAADQVDATWTLEQLQKRVTDAEAEGGWVQLTFHHIGDTSGALDPNNPTINPVLFDQFTTWLASWQDGTTKTVKNVNQVVGGAVKPLVQGPPLAPPPGPGENGTQNPSLETPGTAVNMPQCWWGASFGNNTSAYSTVTPGRTGATASKVTVTNYVDGDAKILALFDESGCAPTVTPGATYSLRAFYMSTANTQFAIYTRNTLGAWTYWTSSPLFAPATIYTQANFTTPAIPDGITGISFGLNLAANGELITDDYAMYDSNGAPLYALSPVPPTVAGTAQVGKLLTATVAPWAPDPVALAYQWNADGVAIAGATGLTFTPTAAQVGKAITFTVSGTKTGYETLSATSAPTAAVIAADATVVRLGGADRYAVSAAVSASTFAPNVPVAYVASGEVFPDALSGSAAAGKLGGPVLLVSKNTIPASIGAELARLHPAKIVVLGGVNTVSDAVLNSLNGTAPTTRIGGADRFAVSAGVSKAVFAPNVPVVYVASGAVFPDALSGSAAAGKLGGPVLLVAKDSVPAVVNTELNRLHPAKIVLLGGTATVSDAVKAKLQAIAPTTRIAGADRFAVSAAISAATFTPGVPVVYVASGAVFPDALSGSAAAIVKGGPVLLVNTDSIPASVKTELNRLNPAKIVVLGGTNTVSAAVFTSLQAYIG</sequence>
<dbReference type="Proteomes" id="UP000198891">
    <property type="component" value="Unassembled WGS sequence"/>
</dbReference>
<keyword evidence="2" id="KW-0472">Membrane</keyword>
<dbReference type="InterPro" id="IPR002509">
    <property type="entry name" value="NODB_dom"/>
</dbReference>
<feature type="compositionally biased region" description="Polar residues" evidence="1">
    <location>
        <begin position="312"/>
        <end position="321"/>
    </location>
</feature>
<dbReference type="InterPro" id="IPR007253">
    <property type="entry name" value="Cell_wall-bd_2"/>
</dbReference>
<dbReference type="Gene3D" id="3.20.20.370">
    <property type="entry name" value="Glycoside hydrolase/deacetylase"/>
    <property type="match status" value="1"/>
</dbReference>
<dbReference type="InterPro" id="IPR011330">
    <property type="entry name" value="Glyco_hydro/deAcase_b/a-brl"/>
</dbReference>
<dbReference type="Gene3D" id="2.60.120.260">
    <property type="entry name" value="Galactose-binding domain-like"/>
    <property type="match status" value="1"/>
</dbReference>
<dbReference type="Pfam" id="PF01522">
    <property type="entry name" value="Polysacc_deac_1"/>
    <property type="match status" value="1"/>
</dbReference>
<dbReference type="Pfam" id="PF04122">
    <property type="entry name" value="CW_binding_2"/>
    <property type="match status" value="3"/>
</dbReference>
<evidence type="ECO:0000259" key="3">
    <source>
        <dbReference type="Pfam" id="PF01522"/>
    </source>
</evidence>
<feature type="region of interest" description="Disordered" evidence="1">
    <location>
        <begin position="297"/>
        <end position="324"/>
    </location>
</feature>
<dbReference type="PANTHER" id="PTHR30032">
    <property type="entry name" value="N-ACETYLMURAMOYL-L-ALANINE AMIDASE-RELATED"/>
    <property type="match status" value="1"/>
</dbReference>
<dbReference type="Gene3D" id="3.40.50.12090">
    <property type="match status" value="1"/>
</dbReference>
<dbReference type="GO" id="GO:0016810">
    <property type="term" value="F:hydrolase activity, acting on carbon-nitrogen (but not peptide) bonds"/>
    <property type="evidence" value="ECO:0007669"/>
    <property type="project" value="InterPro"/>
</dbReference>
<organism evidence="4 5">
    <name type="scientific">Herbiconiux ginsengi</name>
    <dbReference type="NCBI Taxonomy" id="381665"/>
    <lineage>
        <taxon>Bacteria</taxon>
        <taxon>Bacillati</taxon>
        <taxon>Actinomycetota</taxon>
        <taxon>Actinomycetes</taxon>
        <taxon>Micrococcales</taxon>
        <taxon>Microbacteriaceae</taxon>
        <taxon>Herbiconiux</taxon>
    </lineage>
</organism>
<name>A0A1H3TLK2_9MICO</name>